<organism evidence="7">
    <name type="scientific">freshwater metagenome</name>
    <dbReference type="NCBI Taxonomy" id="449393"/>
    <lineage>
        <taxon>unclassified sequences</taxon>
        <taxon>metagenomes</taxon>
        <taxon>ecological metagenomes</taxon>
    </lineage>
</organism>
<gene>
    <name evidence="6" type="ORF">UFOPK2928_01033</name>
    <name evidence="7" type="ORF">UFOPK3786_00353</name>
    <name evidence="8" type="ORF">UFOPK4010_01024</name>
</gene>
<keyword evidence="3 5" id="KW-1133">Transmembrane helix</keyword>
<evidence type="ECO:0000313" key="8">
    <source>
        <dbReference type="EMBL" id="CAB4998327.1"/>
    </source>
</evidence>
<name>A0A6J7JSE0_9ZZZZ</name>
<dbReference type="AlphaFoldDB" id="A0A6J7JSE0"/>
<protein>
    <submittedName>
        <fullName evidence="7">Unannotated protein</fullName>
    </submittedName>
</protein>
<accession>A0A6J7JSE0</accession>
<dbReference type="EMBL" id="CAFBNK010000042">
    <property type="protein sequence ID" value="CAB4946225.1"/>
    <property type="molecule type" value="Genomic_DNA"/>
</dbReference>
<evidence type="ECO:0000256" key="3">
    <source>
        <dbReference type="ARBA" id="ARBA00022989"/>
    </source>
</evidence>
<dbReference type="InterPro" id="IPR003825">
    <property type="entry name" value="Colicin-V_CvpA"/>
</dbReference>
<evidence type="ECO:0000313" key="6">
    <source>
        <dbReference type="EMBL" id="CAB4785142.1"/>
    </source>
</evidence>
<proteinExistence type="predicted"/>
<feature type="transmembrane region" description="Helical" evidence="5">
    <location>
        <begin position="57"/>
        <end position="79"/>
    </location>
</feature>
<sequence>MAVDLVIALSVLISGVIGYKNGFIRTIFKFVGYIAGGVLGIYFALKFSHDWALDLKRIGFVIIAIIGAGALGSFAGGALAKGLKATVVRGPLAFLDSMAGSALEIIRTVVVIYLIATVLLWSPWESAQNQVAKSQILAKVQPYMPHLITQANDWVKAEFLNLHL</sequence>
<evidence type="ECO:0000256" key="4">
    <source>
        <dbReference type="ARBA" id="ARBA00023136"/>
    </source>
</evidence>
<evidence type="ECO:0000256" key="5">
    <source>
        <dbReference type="SAM" id="Phobius"/>
    </source>
</evidence>
<evidence type="ECO:0000256" key="2">
    <source>
        <dbReference type="ARBA" id="ARBA00022692"/>
    </source>
</evidence>
<reference evidence="7" key="1">
    <citation type="submission" date="2020-05" db="EMBL/GenBank/DDBJ databases">
        <authorList>
            <person name="Chiriac C."/>
            <person name="Salcher M."/>
            <person name="Ghai R."/>
            <person name="Kavagutti S V."/>
        </authorList>
    </citation>
    <scope>NUCLEOTIDE SEQUENCE</scope>
</reference>
<keyword evidence="4 5" id="KW-0472">Membrane</keyword>
<feature type="transmembrane region" description="Helical" evidence="5">
    <location>
        <begin position="99"/>
        <end position="121"/>
    </location>
</feature>
<dbReference type="GO" id="GO:0009403">
    <property type="term" value="P:toxin biosynthetic process"/>
    <property type="evidence" value="ECO:0007669"/>
    <property type="project" value="InterPro"/>
</dbReference>
<dbReference type="EMBL" id="CAEZZY010000129">
    <property type="protein sequence ID" value="CAB4785142.1"/>
    <property type="molecule type" value="Genomic_DNA"/>
</dbReference>
<evidence type="ECO:0000256" key="1">
    <source>
        <dbReference type="ARBA" id="ARBA00004141"/>
    </source>
</evidence>
<keyword evidence="2 5" id="KW-0812">Transmembrane</keyword>
<evidence type="ECO:0000313" key="7">
    <source>
        <dbReference type="EMBL" id="CAB4946225.1"/>
    </source>
</evidence>
<dbReference type="Pfam" id="PF02674">
    <property type="entry name" value="Colicin_V"/>
    <property type="match status" value="1"/>
</dbReference>
<dbReference type="EMBL" id="CAFBOU010000105">
    <property type="protein sequence ID" value="CAB4998327.1"/>
    <property type="molecule type" value="Genomic_DNA"/>
</dbReference>
<dbReference type="GO" id="GO:0016020">
    <property type="term" value="C:membrane"/>
    <property type="evidence" value="ECO:0007669"/>
    <property type="project" value="UniProtKB-SubCell"/>
</dbReference>
<comment type="subcellular location">
    <subcellularLocation>
        <location evidence="1">Membrane</location>
        <topology evidence="1">Multi-pass membrane protein</topology>
    </subcellularLocation>
</comment>
<feature type="transmembrane region" description="Helical" evidence="5">
    <location>
        <begin position="28"/>
        <end position="45"/>
    </location>
</feature>